<keyword evidence="2 6" id="KW-0378">Hydrolase</keyword>
<dbReference type="InterPro" id="IPR050079">
    <property type="entry name" value="DEAD_box_RNA_helicase"/>
</dbReference>
<dbReference type="PROSITE" id="PS51194">
    <property type="entry name" value="HELICASE_CTER"/>
    <property type="match status" value="1"/>
</dbReference>
<reference evidence="10 11" key="1">
    <citation type="journal article" date="2020" name="G3 (Bethesda)">
        <title>CeMbio - The Caenorhabditis elegans Microbiome Resource.</title>
        <authorList>
            <person name="Dirksen P."/>
            <person name="Assie A."/>
            <person name="Zimmermann J."/>
            <person name="Zhang F."/>
            <person name="Tietje A.M."/>
            <person name="Marsh S.A."/>
            <person name="Felix M.A."/>
            <person name="Shapira M."/>
            <person name="Kaleta C."/>
            <person name="Schulenburg H."/>
            <person name="Samuel B."/>
        </authorList>
    </citation>
    <scope>NUCLEOTIDE SEQUENCE [LARGE SCALE GENOMIC DNA]</scope>
    <source>
        <strain evidence="10 11">BIGb0172</strain>
    </source>
</reference>
<dbReference type="PANTHER" id="PTHR47959:SF13">
    <property type="entry name" value="ATP-DEPENDENT RNA HELICASE RHLE"/>
    <property type="match status" value="1"/>
</dbReference>
<feature type="compositionally biased region" description="Low complexity" evidence="7">
    <location>
        <begin position="415"/>
        <end position="426"/>
    </location>
</feature>
<dbReference type="CDD" id="cd18787">
    <property type="entry name" value="SF2_C_DEAD"/>
    <property type="match status" value="1"/>
</dbReference>
<feature type="domain" description="Helicase ATP-binding" evidence="8">
    <location>
        <begin position="32"/>
        <end position="213"/>
    </location>
</feature>
<dbReference type="SUPFAM" id="SSF52540">
    <property type="entry name" value="P-loop containing nucleoside triphosphate hydrolases"/>
    <property type="match status" value="1"/>
</dbReference>
<dbReference type="InterPro" id="IPR044742">
    <property type="entry name" value="DEAD/DEAH_RhlB"/>
</dbReference>
<protein>
    <submittedName>
        <fullName evidence="10">DEAD/DEAH box helicase</fullName>
    </submittedName>
</protein>
<evidence type="ECO:0000313" key="10">
    <source>
        <dbReference type="EMBL" id="QMV75207.1"/>
    </source>
</evidence>
<dbReference type="PROSITE" id="PS51192">
    <property type="entry name" value="HELICASE_ATP_BIND_1"/>
    <property type="match status" value="1"/>
</dbReference>
<evidence type="ECO:0000256" key="3">
    <source>
        <dbReference type="ARBA" id="ARBA00022806"/>
    </source>
</evidence>
<keyword evidence="3 6" id="KW-0347">Helicase</keyword>
<gene>
    <name evidence="10" type="ORF">HS961_21475</name>
</gene>
<dbReference type="GO" id="GO:0005829">
    <property type="term" value="C:cytosol"/>
    <property type="evidence" value="ECO:0007669"/>
    <property type="project" value="TreeGrafter"/>
</dbReference>
<name>A0A7G5EMI2_9BURK</name>
<dbReference type="Proteomes" id="UP000515240">
    <property type="component" value="Chromosome"/>
</dbReference>
<dbReference type="GO" id="GO:0003676">
    <property type="term" value="F:nucleic acid binding"/>
    <property type="evidence" value="ECO:0007669"/>
    <property type="project" value="InterPro"/>
</dbReference>
<evidence type="ECO:0000256" key="5">
    <source>
        <dbReference type="ARBA" id="ARBA00038437"/>
    </source>
</evidence>
<keyword evidence="4 6" id="KW-0067">ATP-binding</keyword>
<feature type="domain" description="Helicase C-terminal" evidence="9">
    <location>
        <begin position="241"/>
        <end position="388"/>
    </location>
</feature>
<dbReference type="RefSeq" id="WP_182325465.1">
    <property type="nucleotide sequence ID" value="NZ_CP058554.1"/>
</dbReference>
<accession>A0A7G5EMI2</accession>
<keyword evidence="1 6" id="KW-0547">Nucleotide-binding</keyword>
<dbReference type="GO" id="GO:0003724">
    <property type="term" value="F:RNA helicase activity"/>
    <property type="evidence" value="ECO:0007669"/>
    <property type="project" value="UniProtKB-ARBA"/>
</dbReference>
<evidence type="ECO:0000256" key="1">
    <source>
        <dbReference type="ARBA" id="ARBA00022741"/>
    </source>
</evidence>
<dbReference type="PANTHER" id="PTHR47959">
    <property type="entry name" value="ATP-DEPENDENT RNA HELICASE RHLE-RELATED"/>
    <property type="match status" value="1"/>
</dbReference>
<dbReference type="EMBL" id="CP058554">
    <property type="protein sequence ID" value="QMV75207.1"/>
    <property type="molecule type" value="Genomic_DNA"/>
</dbReference>
<organism evidence="10 11">
    <name type="scientific">Comamonas piscis</name>
    <dbReference type="NCBI Taxonomy" id="1562974"/>
    <lineage>
        <taxon>Bacteria</taxon>
        <taxon>Pseudomonadati</taxon>
        <taxon>Pseudomonadota</taxon>
        <taxon>Betaproteobacteria</taxon>
        <taxon>Burkholderiales</taxon>
        <taxon>Comamonadaceae</taxon>
        <taxon>Comamonas</taxon>
    </lineage>
</organism>
<dbReference type="PROSITE" id="PS00039">
    <property type="entry name" value="DEAD_ATP_HELICASE"/>
    <property type="match status" value="1"/>
</dbReference>
<dbReference type="GO" id="GO:0005524">
    <property type="term" value="F:ATP binding"/>
    <property type="evidence" value="ECO:0007669"/>
    <property type="project" value="UniProtKB-KW"/>
</dbReference>
<dbReference type="InterPro" id="IPR027417">
    <property type="entry name" value="P-loop_NTPase"/>
</dbReference>
<evidence type="ECO:0000256" key="6">
    <source>
        <dbReference type="RuleBase" id="RU000492"/>
    </source>
</evidence>
<dbReference type="Pfam" id="PF00270">
    <property type="entry name" value="DEAD"/>
    <property type="match status" value="1"/>
</dbReference>
<evidence type="ECO:0000313" key="11">
    <source>
        <dbReference type="Proteomes" id="UP000515240"/>
    </source>
</evidence>
<dbReference type="SMART" id="SM00487">
    <property type="entry name" value="DEXDc"/>
    <property type="match status" value="1"/>
</dbReference>
<dbReference type="InterPro" id="IPR014001">
    <property type="entry name" value="Helicase_ATP-bd"/>
</dbReference>
<dbReference type="SMART" id="SM00490">
    <property type="entry name" value="HELICc"/>
    <property type="match status" value="1"/>
</dbReference>
<evidence type="ECO:0000256" key="2">
    <source>
        <dbReference type="ARBA" id="ARBA00022801"/>
    </source>
</evidence>
<feature type="region of interest" description="Disordered" evidence="7">
    <location>
        <begin position="384"/>
        <end position="433"/>
    </location>
</feature>
<dbReference type="AlphaFoldDB" id="A0A7G5EMI2"/>
<keyword evidence="11" id="KW-1185">Reference proteome</keyword>
<dbReference type="Gene3D" id="3.40.50.300">
    <property type="entry name" value="P-loop containing nucleotide triphosphate hydrolases"/>
    <property type="match status" value="2"/>
</dbReference>
<evidence type="ECO:0000259" key="9">
    <source>
        <dbReference type="PROSITE" id="PS51194"/>
    </source>
</evidence>
<comment type="similarity">
    <text evidence="5 6">Belongs to the DEAD box helicase family.</text>
</comment>
<proteinExistence type="inferred from homology"/>
<dbReference type="CDD" id="cd00268">
    <property type="entry name" value="DEADc"/>
    <property type="match status" value="1"/>
</dbReference>
<dbReference type="Pfam" id="PF00271">
    <property type="entry name" value="Helicase_C"/>
    <property type="match status" value="1"/>
</dbReference>
<evidence type="ECO:0000256" key="4">
    <source>
        <dbReference type="ARBA" id="ARBA00022840"/>
    </source>
</evidence>
<evidence type="ECO:0000256" key="7">
    <source>
        <dbReference type="SAM" id="MobiDB-lite"/>
    </source>
</evidence>
<dbReference type="GO" id="GO:0016787">
    <property type="term" value="F:hydrolase activity"/>
    <property type="evidence" value="ECO:0007669"/>
    <property type="project" value="UniProtKB-KW"/>
</dbReference>
<dbReference type="InterPro" id="IPR000629">
    <property type="entry name" value="RNA-helicase_DEAD-box_CS"/>
</dbReference>
<dbReference type="InterPro" id="IPR011545">
    <property type="entry name" value="DEAD/DEAH_box_helicase_dom"/>
</dbReference>
<dbReference type="KEGG" id="cpis:HS961_21475"/>
<sequence>MSFTSLGLAPSLAHAAQAHGLIAPTAIQTQAIPAILDGRDLLGCAPTGSGKTAAYVLPLLQGWMLSDAAGQAGRHETQALILVPTRELATQVAELVYFVGEAMGRRPKVAVLTGGVSINPQLLALRGGVDLVIATPGRLLDVMAHSKLRLDTISTLVLDEADRLMDLGFAEELQSVLALVPPREQRQTLLLSATFAPAVQALVPTLLRATHEKVEIASTHLQDATILQEAFYLDAAKRTTWLRELVGQYAGQRMLVFVASRYSAEHVANKLYDKGISATAFHGELSQGARQQVLQEFRSSQWQVLVTTDLAARGIHVDALPLVINYDLPRSPTDYTHRIGRTGRAGTSGLAISLVTPASLAHWKVIAKRNALDIDLQTPAQYPVTEPVPAQGAPDESGNGGIKGKRVSKKDKLRAAAAQAASPQSPTEGNSDV</sequence>
<dbReference type="InterPro" id="IPR001650">
    <property type="entry name" value="Helicase_C-like"/>
</dbReference>
<feature type="compositionally biased region" description="Basic residues" evidence="7">
    <location>
        <begin position="403"/>
        <end position="412"/>
    </location>
</feature>
<evidence type="ECO:0000259" key="8">
    <source>
        <dbReference type="PROSITE" id="PS51192"/>
    </source>
</evidence>